<keyword evidence="2" id="KW-0614">Plasmid</keyword>
<evidence type="ECO:0000256" key="1">
    <source>
        <dbReference type="SAM" id="MobiDB-lite"/>
    </source>
</evidence>
<feature type="region of interest" description="Disordered" evidence="1">
    <location>
        <begin position="1088"/>
        <end position="1108"/>
    </location>
</feature>
<geneLocation type="plasmid" evidence="2 3">
    <name>AZOBR_p2</name>
</geneLocation>
<sequence>MAIRISSGLGNALNTPANLNLALSEGTFSAWFRRHTTGNGGYLLYLGKTAAVGEFTIQNATNSFIIDGYNASNTRTLHREVSATGVTVGLGTWVHVLMSWKLSTGAFHCYLNDTAFTSSTSPVTVTGGAISNSQTTNRLTLGGYDGGSANNMDLDQVFLSLSYTDLSVVANRRKFVGAGGTRVDLGVNGSLTGVTPYVYYHGAGSEFLTNRVAAARHLTSTNGVYTVAPTPEMTGFDASPDGLVFTDQTNVARSTLTTSAAATVTGLNALAKLAVDAGTSDPSSQMAVNGGTWGTGPVWIYNGDTVQIRHTSAAGYGTTVQTNVLVNDTLADTFTTTTAAADDQPDTVTIIGSSNVALSTHVTKTVGLTGFNSPASVAITGDGTPEMSIAGGPWVTSGTVNPGGSLTLRMLSAGSYETTQTATLTYGPTGSSTWTVTTEADHYPAAFTIPAKTNVARGTLTESDPVTPTGYTRYATISVTGSGSPQVSVAGRTWATSGTIYPGESFRVRLTSSASFSTANVATVTIDGTSATYSVTTLARDATPDAFTIPAKTGQARSTVVESASVTPTGFNDAVAISVTGGTVYVNRGSWVTSTTINPGESFRVQVTTSSSFSTSTSATVTVGGVSATFTATTLAEDSVCDPFSFSAPTGQPVSILVESMPVTITGINTTVNVTVSGDGNPQISIAGGPWVTSGTVQNGQTLKVRHTTSWQAATQVTSTVSVGSVSASFTSTTTTVRDETPDPFSFSFVRGTTANTLATSNTVTVTGINVPVMVFVAGSGSPEVSIGGGAWTANGGMISPGQTLAVRHNVGSDGEYRFSTVMVGNGAANFETVAGNIPLTPVTQRLQELSQDPIVTLFEIDFTGMATYSAALGGPAILRMTAYKNGSQEIRFGGNTYKYVSVDLSGVYAELGGRMPEPHFSIYSPDADFRTAFSLYSSDFRAARVTRIRVHQRYLDTGATPSTSDCLRDEWYVDRLDKFSKVEVSFVLAVSQGVDRMDSSGNRSVSTNLCSQIYREPDPATAGQFKYKPYPEGGCPWGQVMPWGALNTTGTPYYDATNTQVSDWKQDYCPKTWGACIKRFDPQATGNVPIPHQSTPRIKSARTGDCI</sequence>
<dbReference type="Gene3D" id="2.60.120.200">
    <property type="match status" value="1"/>
</dbReference>
<reference evidence="2 3" key="1">
    <citation type="journal article" date="2011" name="PLoS Genet.">
        <title>Azospirillum genomes reveal transition of bacteria from aquatic to terrestrial environments.</title>
        <authorList>
            <person name="Wisniewski-Dye F."/>
            <person name="Borziak K."/>
            <person name="Khalsa-Moyers G."/>
            <person name="Alexandre G."/>
            <person name="Sukharnikov L.O."/>
            <person name="Wuichet K."/>
            <person name="Hurst G.B."/>
            <person name="McDonald W.H."/>
            <person name="Robertson J.S."/>
            <person name="Barbe V."/>
            <person name="Calteau A."/>
            <person name="Rouy Z."/>
            <person name="Mangenot S."/>
            <person name="Prigent-Combaret C."/>
            <person name="Normand P."/>
            <person name="Boyer M."/>
            <person name="Siguier P."/>
            <person name="Dessaux Y."/>
            <person name="Elmerich C."/>
            <person name="Condemine G."/>
            <person name="Krishnen G."/>
            <person name="Kennedy I."/>
            <person name="Paterson A.H."/>
            <person name="Gonzalez V."/>
            <person name="Mavingui P."/>
            <person name="Zhulin I.B."/>
        </authorList>
    </citation>
    <scope>NUCLEOTIDE SEQUENCE [LARGE SCALE GENOMIC DNA]</scope>
    <source>
        <strain evidence="2 3">Sp245</strain>
    </source>
</reference>
<name>A0A9P1JYA2_9PROT</name>
<gene>
    <name evidence="2" type="ORF">AZOBR_p270205</name>
</gene>
<dbReference type="SUPFAM" id="SSF49899">
    <property type="entry name" value="Concanavalin A-like lectins/glucanases"/>
    <property type="match status" value="1"/>
</dbReference>
<dbReference type="RefSeq" id="WP_014242343.1">
    <property type="nucleotide sequence ID" value="NC_016618.1"/>
</dbReference>
<keyword evidence="3" id="KW-1185">Reference proteome</keyword>
<dbReference type="EMBL" id="HE577329">
    <property type="protein sequence ID" value="CCD02009.1"/>
    <property type="molecule type" value="Genomic_DNA"/>
</dbReference>
<protein>
    <submittedName>
        <fullName evidence="2">Uncharacterized protein</fullName>
    </submittedName>
</protein>
<organism evidence="2 3">
    <name type="scientific">Azospirillum baldaniorum</name>
    <dbReference type="NCBI Taxonomy" id="1064539"/>
    <lineage>
        <taxon>Bacteria</taxon>
        <taxon>Pseudomonadati</taxon>
        <taxon>Pseudomonadota</taxon>
        <taxon>Alphaproteobacteria</taxon>
        <taxon>Rhodospirillales</taxon>
        <taxon>Azospirillaceae</taxon>
        <taxon>Azospirillum</taxon>
    </lineage>
</organism>
<dbReference type="KEGG" id="abs:AZOBR_p270205"/>
<dbReference type="Proteomes" id="UP000007319">
    <property type="component" value="Plasmid AZOBR_p2"/>
</dbReference>
<proteinExistence type="predicted"/>
<evidence type="ECO:0000313" key="3">
    <source>
        <dbReference type="Proteomes" id="UP000007319"/>
    </source>
</evidence>
<evidence type="ECO:0000313" key="2">
    <source>
        <dbReference type="EMBL" id="CCD02009.1"/>
    </source>
</evidence>
<dbReference type="InterPro" id="IPR013320">
    <property type="entry name" value="ConA-like_dom_sf"/>
</dbReference>
<dbReference type="AlphaFoldDB" id="A0A9P1JYA2"/>
<accession>A0A9P1JYA2</accession>